<accession>A0AAP0JUF0</accession>
<evidence type="ECO:0000313" key="3">
    <source>
        <dbReference type="Proteomes" id="UP001419268"/>
    </source>
</evidence>
<keyword evidence="3" id="KW-1185">Reference proteome</keyword>
<proteinExistence type="predicted"/>
<name>A0AAP0JUF0_9MAGN</name>
<evidence type="ECO:0000313" key="2">
    <source>
        <dbReference type="EMBL" id="KAK9139984.1"/>
    </source>
</evidence>
<sequence>MDTRDLGFGCWVRKSRRERDILRCAISRAGGAMGAWRCLVSEAGAWAVVAAAHGTGVRGTRGGRRRGGRSRGFLATRVWCGADGRACCDGDARYAADWPATIDKNGRADARTTRRRRDATPARD</sequence>
<evidence type="ECO:0000256" key="1">
    <source>
        <dbReference type="SAM" id="MobiDB-lite"/>
    </source>
</evidence>
<dbReference type="EMBL" id="JBBNAG010000004">
    <property type="protein sequence ID" value="KAK9139984.1"/>
    <property type="molecule type" value="Genomic_DNA"/>
</dbReference>
<organism evidence="2 3">
    <name type="scientific">Stephania cephalantha</name>
    <dbReference type="NCBI Taxonomy" id="152367"/>
    <lineage>
        <taxon>Eukaryota</taxon>
        <taxon>Viridiplantae</taxon>
        <taxon>Streptophyta</taxon>
        <taxon>Embryophyta</taxon>
        <taxon>Tracheophyta</taxon>
        <taxon>Spermatophyta</taxon>
        <taxon>Magnoliopsida</taxon>
        <taxon>Ranunculales</taxon>
        <taxon>Menispermaceae</taxon>
        <taxon>Menispermoideae</taxon>
        <taxon>Cissampelideae</taxon>
        <taxon>Stephania</taxon>
    </lineage>
</organism>
<reference evidence="2 3" key="1">
    <citation type="submission" date="2024-01" db="EMBL/GenBank/DDBJ databases">
        <title>Genome assemblies of Stephania.</title>
        <authorList>
            <person name="Yang L."/>
        </authorList>
    </citation>
    <scope>NUCLEOTIDE SEQUENCE [LARGE SCALE GENOMIC DNA]</scope>
    <source>
        <strain evidence="2">JXDWG</strain>
        <tissue evidence="2">Leaf</tissue>
    </source>
</reference>
<gene>
    <name evidence="2" type="ORF">Scep_009665</name>
</gene>
<feature type="region of interest" description="Disordered" evidence="1">
    <location>
        <begin position="105"/>
        <end position="124"/>
    </location>
</feature>
<comment type="caution">
    <text evidence="2">The sequence shown here is derived from an EMBL/GenBank/DDBJ whole genome shotgun (WGS) entry which is preliminary data.</text>
</comment>
<dbReference type="Proteomes" id="UP001419268">
    <property type="component" value="Unassembled WGS sequence"/>
</dbReference>
<protein>
    <submittedName>
        <fullName evidence="2">Uncharacterized protein</fullName>
    </submittedName>
</protein>
<dbReference type="AlphaFoldDB" id="A0AAP0JUF0"/>